<dbReference type="Proteomes" id="UP000178222">
    <property type="component" value="Unassembled WGS sequence"/>
</dbReference>
<comment type="caution">
    <text evidence="1">The sequence shown here is derived from an EMBL/GenBank/DDBJ whole genome shotgun (WGS) entry which is preliminary data.</text>
</comment>
<gene>
    <name evidence="1" type="ORF">A3J30_02630</name>
</gene>
<sequence>MEGDHRVSFRFTTTRGIVEGEGTLIGQGPAGGAIIPSGTHTVLSIKHGGFEILPDQQPSVNQDNQ</sequence>
<dbReference type="AlphaFoldDB" id="A0A1G2RUQ7"/>
<name>A0A1G2RUQ7_9BACT</name>
<evidence type="ECO:0000313" key="2">
    <source>
        <dbReference type="Proteomes" id="UP000178222"/>
    </source>
</evidence>
<evidence type="ECO:0000313" key="1">
    <source>
        <dbReference type="EMBL" id="OHA75791.1"/>
    </source>
</evidence>
<accession>A0A1G2RUQ7</accession>
<reference evidence="1 2" key="1">
    <citation type="journal article" date="2016" name="Nat. Commun.">
        <title>Thousands of microbial genomes shed light on interconnected biogeochemical processes in an aquifer system.</title>
        <authorList>
            <person name="Anantharaman K."/>
            <person name="Brown C.T."/>
            <person name="Hug L.A."/>
            <person name="Sharon I."/>
            <person name="Castelle C.J."/>
            <person name="Probst A.J."/>
            <person name="Thomas B.C."/>
            <person name="Singh A."/>
            <person name="Wilkins M.J."/>
            <person name="Karaoz U."/>
            <person name="Brodie E.L."/>
            <person name="Williams K.H."/>
            <person name="Hubbard S.S."/>
            <person name="Banfield J.F."/>
        </authorList>
    </citation>
    <scope>NUCLEOTIDE SEQUENCE [LARGE SCALE GENOMIC DNA]</scope>
</reference>
<dbReference type="EMBL" id="MHUL01000051">
    <property type="protein sequence ID" value="OHA75791.1"/>
    <property type="molecule type" value="Genomic_DNA"/>
</dbReference>
<organism evidence="1 2">
    <name type="scientific">Candidatus Wildermuthbacteria bacterium RIFCSPLOWO2_02_FULL_47_9c</name>
    <dbReference type="NCBI Taxonomy" id="1802466"/>
    <lineage>
        <taxon>Bacteria</taxon>
        <taxon>Candidatus Wildermuthiibacteriota</taxon>
    </lineage>
</organism>
<proteinExistence type="predicted"/>
<protein>
    <submittedName>
        <fullName evidence="1">Uncharacterized protein</fullName>
    </submittedName>
</protein>